<feature type="transmembrane region" description="Helical" evidence="8">
    <location>
        <begin position="226"/>
        <end position="247"/>
    </location>
</feature>
<sequence length="456" mass="46602">MTKPRQRTSILATTIAASFGFGLVQLDVTIVNVALPTIARTLDTTLAGLQWVVDAYALVFAALLLTGGYLGDRYGAKPCYLAGIAFFALASLACGMAASALMLIAGRVLQGVGAALMLPCSLALINHAAQDQPRRRAQAIGWWTAAGGIMIAAGPIVGGLLLGVASWRAIFLVNLPVCAVGGLLALRVVETRRLPKGHGVDIAGPWLAMLALGAVTGAMIEARPLGMASPVVLASAATGILALLAFVRHEARAASPMLPLSLFDSRTFRGALLYGAIVNLTYYGAVFVLSVYLQRVLGYTPVTAGLAFLPLTATFLVVNVISGWWVGARGSRAPMIVGALIDACGFALLALIAAAAAPYWKLAIAFVLIPAGMGLGVPAMTTAVLVSVEQERSGVASAVLNAARQAAGAMGVALFGALAGDTPAHIVSGLGRSAVIATALLVAAALLAARAMARSR</sequence>
<reference evidence="10 11" key="1">
    <citation type="journal article" date="2017" name="Int. J. Syst. Evol. Microbiol.">
        <title>Achromobacter aloeverae sp. nov., isolated from the root of Aloe vera (L.) Burm.f.</title>
        <authorList>
            <person name="Kuncharoen N."/>
            <person name="Muramatsu Y."/>
            <person name="Shibata C."/>
            <person name="Kamakura Y."/>
            <person name="Nakagawa Y."/>
            <person name="Tanasupawat S."/>
        </authorList>
    </citation>
    <scope>NUCLEOTIDE SEQUENCE [LARGE SCALE GENOMIC DNA]</scope>
    <source>
        <strain evidence="10 11">AVA-1</strain>
    </source>
</reference>
<feature type="transmembrane region" description="Helical" evidence="8">
    <location>
        <begin position="50"/>
        <end position="70"/>
    </location>
</feature>
<gene>
    <name evidence="10" type="ORF">C7R54_14610</name>
</gene>
<feature type="transmembrane region" description="Helical" evidence="8">
    <location>
        <begin position="169"/>
        <end position="188"/>
    </location>
</feature>
<dbReference type="GO" id="GO:0005886">
    <property type="term" value="C:plasma membrane"/>
    <property type="evidence" value="ECO:0007669"/>
    <property type="project" value="UniProtKB-SubCell"/>
</dbReference>
<feature type="transmembrane region" description="Helical" evidence="8">
    <location>
        <begin position="111"/>
        <end position="129"/>
    </location>
</feature>
<accession>A0A4Q1HHX6</accession>
<dbReference type="Pfam" id="PF07690">
    <property type="entry name" value="MFS_1"/>
    <property type="match status" value="1"/>
</dbReference>
<evidence type="ECO:0000256" key="5">
    <source>
        <dbReference type="ARBA" id="ARBA00022692"/>
    </source>
</evidence>
<comment type="subcellular location">
    <subcellularLocation>
        <location evidence="1">Cell membrane</location>
        <topology evidence="1">Multi-pass membrane protein</topology>
    </subcellularLocation>
</comment>
<protein>
    <submittedName>
        <fullName evidence="10">MFS transporter</fullName>
    </submittedName>
</protein>
<feature type="transmembrane region" description="Helical" evidence="8">
    <location>
        <begin position="82"/>
        <end position="105"/>
    </location>
</feature>
<dbReference type="InterPro" id="IPR011701">
    <property type="entry name" value="MFS"/>
</dbReference>
<feature type="transmembrane region" description="Helical" evidence="8">
    <location>
        <begin position="200"/>
        <end position="220"/>
    </location>
</feature>
<feature type="transmembrane region" description="Helical" evidence="8">
    <location>
        <begin position="333"/>
        <end position="356"/>
    </location>
</feature>
<dbReference type="Gene3D" id="1.20.1720.10">
    <property type="entry name" value="Multidrug resistance protein D"/>
    <property type="match status" value="1"/>
</dbReference>
<dbReference type="EMBL" id="PYAL01000004">
    <property type="protein sequence ID" value="RXN87822.1"/>
    <property type="molecule type" value="Genomic_DNA"/>
</dbReference>
<dbReference type="Gene3D" id="1.20.1250.20">
    <property type="entry name" value="MFS general substrate transporter like domains"/>
    <property type="match status" value="1"/>
</dbReference>
<dbReference type="OrthoDB" id="9807274at2"/>
<feature type="transmembrane region" description="Helical" evidence="8">
    <location>
        <begin position="305"/>
        <end position="326"/>
    </location>
</feature>
<evidence type="ECO:0000256" key="4">
    <source>
        <dbReference type="ARBA" id="ARBA00022475"/>
    </source>
</evidence>
<keyword evidence="6 8" id="KW-1133">Transmembrane helix</keyword>
<dbReference type="SUPFAM" id="SSF103473">
    <property type="entry name" value="MFS general substrate transporter"/>
    <property type="match status" value="1"/>
</dbReference>
<evidence type="ECO:0000256" key="2">
    <source>
        <dbReference type="ARBA" id="ARBA00008537"/>
    </source>
</evidence>
<dbReference type="InterPro" id="IPR036259">
    <property type="entry name" value="MFS_trans_sf"/>
</dbReference>
<comment type="caution">
    <text evidence="10">The sequence shown here is derived from an EMBL/GenBank/DDBJ whole genome shotgun (WGS) entry which is preliminary data.</text>
</comment>
<keyword evidence="5 8" id="KW-0812">Transmembrane</keyword>
<evidence type="ECO:0000256" key="1">
    <source>
        <dbReference type="ARBA" id="ARBA00004651"/>
    </source>
</evidence>
<keyword evidence="7 8" id="KW-0472">Membrane</keyword>
<evidence type="ECO:0000256" key="8">
    <source>
        <dbReference type="SAM" id="Phobius"/>
    </source>
</evidence>
<dbReference type="PANTHER" id="PTHR42718">
    <property type="entry name" value="MAJOR FACILITATOR SUPERFAMILY MULTIDRUG TRANSPORTER MFSC"/>
    <property type="match status" value="1"/>
</dbReference>
<keyword evidence="3" id="KW-0813">Transport</keyword>
<feature type="domain" description="Major facilitator superfamily (MFS) profile" evidence="9">
    <location>
        <begin position="13"/>
        <end position="456"/>
    </location>
</feature>
<dbReference type="GO" id="GO:0022857">
    <property type="term" value="F:transmembrane transporter activity"/>
    <property type="evidence" value="ECO:0007669"/>
    <property type="project" value="InterPro"/>
</dbReference>
<dbReference type="PROSITE" id="PS50850">
    <property type="entry name" value="MFS"/>
    <property type="match status" value="1"/>
</dbReference>
<evidence type="ECO:0000313" key="10">
    <source>
        <dbReference type="EMBL" id="RXN87822.1"/>
    </source>
</evidence>
<dbReference type="CDD" id="cd17321">
    <property type="entry name" value="MFS_MMR_MDR_like"/>
    <property type="match status" value="1"/>
</dbReference>
<feature type="transmembrane region" description="Helical" evidence="8">
    <location>
        <begin position="430"/>
        <end position="449"/>
    </location>
</feature>
<comment type="similarity">
    <text evidence="2">Belongs to the major facilitator superfamily. EmrB family.</text>
</comment>
<proteinExistence type="inferred from homology"/>
<dbReference type="AlphaFoldDB" id="A0A4Q1HHX6"/>
<feature type="transmembrane region" description="Helical" evidence="8">
    <location>
        <begin position="362"/>
        <end position="386"/>
    </location>
</feature>
<evidence type="ECO:0000313" key="11">
    <source>
        <dbReference type="Proteomes" id="UP000290849"/>
    </source>
</evidence>
<dbReference type="InterPro" id="IPR020846">
    <property type="entry name" value="MFS_dom"/>
</dbReference>
<evidence type="ECO:0000259" key="9">
    <source>
        <dbReference type="PROSITE" id="PS50850"/>
    </source>
</evidence>
<evidence type="ECO:0000256" key="3">
    <source>
        <dbReference type="ARBA" id="ARBA00022448"/>
    </source>
</evidence>
<evidence type="ECO:0000256" key="6">
    <source>
        <dbReference type="ARBA" id="ARBA00022989"/>
    </source>
</evidence>
<name>A0A4Q1HHX6_9BURK</name>
<dbReference type="NCBIfam" id="TIGR00711">
    <property type="entry name" value="efflux_EmrB"/>
    <property type="match status" value="1"/>
</dbReference>
<dbReference type="PANTHER" id="PTHR42718:SF9">
    <property type="entry name" value="MAJOR FACILITATOR SUPERFAMILY MULTIDRUG TRANSPORTER MFSC"/>
    <property type="match status" value="1"/>
</dbReference>
<evidence type="ECO:0000256" key="7">
    <source>
        <dbReference type="ARBA" id="ARBA00023136"/>
    </source>
</evidence>
<feature type="transmembrane region" description="Helical" evidence="8">
    <location>
        <begin position="398"/>
        <end position="418"/>
    </location>
</feature>
<dbReference type="Proteomes" id="UP000290849">
    <property type="component" value="Unassembled WGS sequence"/>
</dbReference>
<feature type="transmembrane region" description="Helical" evidence="8">
    <location>
        <begin position="141"/>
        <end position="163"/>
    </location>
</feature>
<feature type="transmembrane region" description="Helical" evidence="8">
    <location>
        <begin position="268"/>
        <end position="293"/>
    </location>
</feature>
<dbReference type="InterPro" id="IPR004638">
    <property type="entry name" value="EmrB-like"/>
</dbReference>
<keyword evidence="4" id="KW-1003">Cell membrane</keyword>
<organism evidence="10 11">
    <name type="scientific">Achromobacter aloeverae</name>
    <dbReference type="NCBI Taxonomy" id="1750518"/>
    <lineage>
        <taxon>Bacteria</taxon>
        <taxon>Pseudomonadati</taxon>
        <taxon>Pseudomonadota</taxon>
        <taxon>Betaproteobacteria</taxon>
        <taxon>Burkholderiales</taxon>
        <taxon>Alcaligenaceae</taxon>
        <taxon>Achromobacter</taxon>
    </lineage>
</organism>
<dbReference type="RefSeq" id="WP_129151191.1">
    <property type="nucleotide sequence ID" value="NZ_JBHSDO010000011.1"/>
</dbReference>
<keyword evidence="11" id="KW-1185">Reference proteome</keyword>